<sequence length="347" mass="39949">MRKIILVILFINLFFITFSKNITFNFNTSTGKVEYFKAGDLNTQSNYFYDGTLTLDLEKDEYYFLLSNEDFPPIQKIIDVKTTENPIDIVFTKENYICVKGIVKNNSSNLGNVNISFTNSENKSFHFSTDIFGEFIAYLPPNNYSINAERFGYTLDKKNKIIYNFSSARKTYSLELNLIELPCFIQGKVIDENNHSIPYPKIFIKNGENIIQGEGDEFGMFKFPVNSGIITILAQKNSFFQNGVVRKIEKNSSITNIEIPLSKIRYSITGIVTNGIKALDKIELQLVNEDNSKITTTYSDENGYFEFYKIPSNRKVFILVLKDNKILKKTELIDLNKDIKDFNIILD</sequence>
<keyword evidence="1" id="KW-0121">Carboxypeptidase</keyword>
<dbReference type="Gene3D" id="2.60.40.1120">
    <property type="entry name" value="Carboxypeptidase-like, regulatory domain"/>
    <property type="match status" value="2"/>
</dbReference>
<dbReference type="GO" id="GO:0004180">
    <property type="term" value="F:carboxypeptidase activity"/>
    <property type="evidence" value="ECO:0007669"/>
    <property type="project" value="UniProtKB-KW"/>
</dbReference>
<protein>
    <submittedName>
        <fullName evidence="1">Carboxypeptidase regulatory-like domain-containing protein</fullName>
    </submittedName>
</protein>
<dbReference type="SUPFAM" id="SSF49464">
    <property type="entry name" value="Carboxypeptidase regulatory domain-like"/>
    <property type="match status" value="1"/>
</dbReference>
<keyword evidence="1" id="KW-0378">Hydrolase</keyword>
<reference evidence="1 2" key="1">
    <citation type="submission" date="2018-08" db="EMBL/GenBank/DDBJ databases">
        <title>A genome reference for cultivated species of the human gut microbiota.</title>
        <authorList>
            <person name="Zou Y."/>
            <person name="Xue W."/>
            <person name="Luo G."/>
        </authorList>
    </citation>
    <scope>NUCLEOTIDE SEQUENCE [LARGE SCALE GENOMIC DNA]</scope>
    <source>
        <strain evidence="1 2">AM25-1</strain>
    </source>
</reference>
<organism evidence="1 2">
    <name type="scientific">Fusobacterium mortiferum</name>
    <dbReference type="NCBI Taxonomy" id="850"/>
    <lineage>
        <taxon>Bacteria</taxon>
        <taxon>Fusobacteriati</taxon>
        <taxon>Fusobacteriota</taxon>
        <taxon>Fusobacteriia</taxon>
        <taxon>Fusobacteriales</taxon>
        <taxon>Fusobacteriaceae</taxon>
        <taxon>Fusobacterium</taxon>
    </lineage>
</organism>
<name>A0A414PP12_FUSMR</name>
<dbReference type="InterPro" id="IPR008969">
    <property type="entry name" value="CarboxyPept-like_regulatory"/>
</dbReference>
<proteinExistence type="predicted"/>
<comment type="caution">
    <text evidence="1">The sequence shown here is derived from an EMBL/GenBank/DDBJ whole genome shotgun (WGS) entry which is preliminary data.</text>
</comment>
<evidence type="ECO:0000313" key="1">
    <source>
        <dbReference type="EMBL" id="RHF70266.1"/>
    </source>
</evidence>
<dbReference type="RefSeq" id="WP_118234643.1">
    <property type="nucleotide sequence ID" value="NZ_QRHL01000028.1"/>
</dbReference>
<keyword evidence="1" id="KW-0645">Protease</keyword>
<dbReference type="Proteomes" id="UP000284676">
    <property type="component" value="Unassembled WGS sequence"/>
</dbReference>
<dbReference type="AlphaFoldDB" id="A0A414PP12"/>
<accession>A0A414PP12</accession>
<evidence type="ECO:0000313" key="2">
    <source>
        <dbReference type="Proteomes" id="UP000284676"/>
    </source>
</evidence>
<gene>
    <name evidence="1" type="ORF">DW663_11045</name>
</gene>
<dbReference type="EMBL" id="QRHL01000028">
    <property type="protein sequence ID" value="RHF70266.1"/>
    <property type="molecule type" value="Genomic_DNA"/>
</dbReference>